<dbReference type="PIRSF" id="PIRSF031924">
    <property type="entry name" value="Pi-irrepressible_AP"/>
    <property type="match status" value="1"/>
</dbReference>
<dbReference type="EC" id="3.1.3.1" evidence="5"/>
<evidence type="ECO:0000256" key="2">
    <source>
        <dbReference type="ARBA" id="ARBA00022723"/>
    </source>
</evidence>
<dbReference type="InterPro" id="IPR017850">
    <property type="entry name" value="Alkaline_phosphatase_core_sf"/>
</dbReference>
<dbReference type="PANTHER" id="PTHR10151:SF120">
    <property type="entry name" value="BIS(5'-ADENOSYL)-TRIPHOSPHATASE"/>
    <property type="match status" value="1"/>
</dbReference>
<keyword evidence="6" id="KW-1185">Reference proteome</keyword>
<dbReference type="Gene3D" id="3.40.720.10">
    <property type="entry name" value="Alkaline Phosphatase, subunit A"/>
    <property type="match status" value="1"/>
</dbReference>
<proteinExistence type="predicted"/>
<dbReference type="NCBIfam" id="NF042991">
    <property type="entry name" value="alk_phos_PafA"/>
    <property type="match status" value="1"/>
</dbReference>
<evidence type="ECO:0000256" key="4">
    <source>
        <dbReference type="SAM" id="SignalP"/>
    </source>
</evidence>
<protein>
    <submittedName>
        <fullName evidence="5">Alkaline phosphatase PafA</fullName>
        <ecNumber evidence="5">3.1.3.1</ecNumber>
    </submittedName>
</protein>
<dbReference type="GO" id="GO:0004035">
    <property type="term" value="F:alkaline phosphatase activity"/>
    <property type="evidence" value="ECO:0007669"/>
    <property type="project" value="UniProtKB-EC"/>
</dbReference>
<gene>
    <name evidence="5" type="primary">pafA</name>
    <name evidence="5" type="ORF">ACFOOI_20430</name>
</gene>
<dbReference type="RefSeq" id="WP_379839949.1">
    <property type="nucleotide sequence ID" value="NZ_JBHRYQ010000001.1"/>
</dbReference>
<dbReference type="SUPFAM" id="SSF53649">
    <property type="entry name" value="Alkaline phosphatase-like"/>
    <property type="match status" value="1"/>
</dbReference>
<dbReference type="InterPro" id="IPR026263">
    <property type="entry name" value="Alkaline_phosphatase_prok"/>
</dbReference>
<sequence>MKIKILGLLLLASTSIFAQKKKVELTKPKLVVGIVVDQMRYDYLYRFYDKYSDNGLKRLMNDGFNCRNNHYHYASTVTGPGHAHIYTGSSPAISGIVGNEWHDKVENKDHYVVDDSTVNIVGDGRPNNGKMSPNNLKVTTITDQLRIASQFNSKVIGVAIKDRGSILPAGHTGMAYWYDAYSGNWITSDYYQKELPTWVTKFNAQKLPETYIAKGWETLRPIESYVETEADDQPYEATISGEPKAVFPHKITMASIASSYYGNELTKKFALAAFDAENLGRGAYTDFLAVSFSTPDYVGHAFGPQSKEIEDVYIRFDLDIAEILNHLDATLGKGTYSVFLSADHGVAEIPSFLRKHNINSGLFTGSDMQKKAEAALVAKFGEGKYIEASDNYQLYLNHKTLKSKKLTTTDALEAVKEVLEKEDGIYTVVDISKGDFGSIPTYYKEKLNTIYNPKRSGELMVLVEPAWFSGYTKGTTHGTMYAYDTHVPLLLYGWGIKKGETTKNTYISDIAPTIAQLLKILEPNGNIGKPVSEALKKSKK</sequence>
<keyword evidence="5" id="KW-0378">Hydrolase</keyword>
<dbReference type="CDD" id="cd16016">
    <property type="entry name" value="AP-SPAP"/>
    <property type="match status" value="1"/>
</dbReference>
<reference evidence="6" key="1">
    <citation type="journal article" date="2019" name="Int. J. Syst. Evol. Microbiol.">
        <title>The Global Catalogue of Microorganisms (GCM) 10K type strain sequencing project: providing services to taxonomists for standard genome sequencing and annotation.</title>
        <authorList>
            <consortium name="The Broad Institute Genomics Platform"/>
            <consortium name="The Broad Institute Genome Sequencing Center for Infectious Disease"/>
            <person name="Wu L."/>
            <person name="Ma J."/>
        </authorList>
    </citation>
    <scope>NUCLEOTIDE SEQUENCE [LARGE SCALE GENOMIC DNA]</scope>
    <source>
        <strain evidence="6">CECT 7956</strain>
    </source>
</reference>
<name>A0ABV7Z4C1_9BACT</name>
<dbReference type="Pfam" id="PF01663">
    <property type="entry name" value="Phosphodiest"/>
    <property type="match status" value="1"/>
</dbReference>
<dbReference type="Proteomes" id="UP001595616">
    <property type="component" value="Unassembled WGS sequence"/>
</dbReference>
<evidence type="ECO:0000256" key="3">
    <source>
        <dbReference type="ARBA" id="ARBA00022729"/>
    </source>
</evidence>
<feature type="chain" id="PRO_5047184978" evidence="4">
    <location>
        <begin position="19"/>
        <end position="540"/>
    </location>
</feature>
<keyword evidence="3 4" id="KW-0732">Signal</keyword>
<dbReference type="Gene3D" id="3.30.1360.150">
    <property type="match status" value="1"/>
</dbReference>
<accession>A0ABV7Z4C1</accession>
<evidence type="ECO:0000313" key="5">
    <source>
        <dbReference type="EMBL" id="MFC3813043.1"/>
    </source>
</evidence>
<feature type="signal peptide" evidence="4">
    <location>
        <begin position="1"/>
        <end position="18"/>
    </location>
</feature>
<dbReference type="InterPro" id="IPR002591">
    <property type="entry name" value="Phosphodiest/P_Trfase"/>
</dbReference>
<comment type="caution">
    <text evidence="5">The sequence shown here is derived from an EMBL/GenBank/DDBJ whole genome shotgun (WGS) entry which is preliminary data.</text>
</comment>
<evidence type="ECO:0000313" key="6">
    <source>
        <dbReference type="Proteomes" id="UP001595616"/>
    </source>
</evidence>
<dbReference type="EMBL" id="JBHRYQ010000001">
    <property type="protein sequence ID" value="MFC3813043.1"/>
    <property type="molecule type" value="Genomic_DNA"/>
</dbReference>
<evidence type="ECO:0000256" key="1">
    <source>
        <dbReference type="ARBA" id="ARBA00022553"/>
    </source>
</evidence>
<keyword evidence="2" id="KW-0479">Metal-binding</keyword>
<keyword evidence="1" id="KW-0597">Phosphoprotein</keyword>
<dbReference type="PANTHER" id="PTHR10151">
    <property type="entry name" value="ECTONUCLEOTIDE PYROPHOSPHATASE/PHOSPHODIESTERASE"/>
    <property type="match status" value="1"/>
</dbReference>
<organism evidence="5 6">
    <name type="scientific">Lacihabitans lacunae</name>
    <dbReference type="NCBI Taxonomy" id="1028214"/>
    <lineage>
        <taxon>Bacteria</taxon>
        <taxon>Pseudomonadati</taxon>
        <taxon>Bacteroidota</taxon>
        <taxon>Cytophagia</taxon>
        <taxon>Cytophagales</taxon>
        <taxon>Leadbetterellaceae</taxon>
        <taxon>Lacihabitans</taxon>
    </lineage>
</organism>